<feature type="non-terminal residue" evidence="1">
    <location>
        <position position="1"/>
    </location>
</feature>
<keyword evidence="1" id="KW-0808">Transferase</keyword>
<gene>
    <name evidence="1" type="ORF">CFSAN001627_22054</name>
</gene>
<proteinExistence type="predicted"/>
<reference evidence="1 2" key="1">
    <citation type="submission" date="2012-10" db="EMBL/GenBank/DDBJ databases">
        <authorList>
            <person name="Strain E.A."/>
            <person name="Brown E."/>
            <person name="Allard M.W."/>
            <person name="Gonzalez-Escalona N."/>
            <person name="Timme R."/>
        </authorList>
    </citation>
    <scope>NUCLEOTIDE SEQUENCE [LARGE SCALE GENOMIC DNA]</scope>
    <source>
        <strain evidence="1 2">CFSAN001627</strain>
    </source>
</reference>
<dbReference type="AlphaFoldDB" id="M1ZNE5"/>
<protein>
    <submittedName>
        <fullName evidence="1">GNAT family acetyltransferase</fullName>
    </submittedName>
</protein>
<dbReference type="EMBL" id="AMXI01001375">
    <property type="protein sequence ID" value="EKN40004.1"/>
    <property type="molecule type" value="Genomic_DNA"/>
</dbReference>
<reference evidence="1 2" key="2">
    <citation type="submission" date="2013-03" db="EMBL/GenBank/DDBJ databases">
        <title>Diversity in Clostridium botulinum.</title>
        <authorList>
            <person name="Timme R.E."/>
            <person name="Allard M."/>
            <person name="Luo Y."/>
            <person name="Strain E."/>
            <person name="Gonzalez-Escalona N."/>
            <person name="Brown E."/>
        </authorList>
    </citation>
    <scope>NUCLEOTIDE SEQUENCE [LARGE SCALE GENOMIC DNA]</scope>
    <source>
        <strain evidence="1 2">CFSAN001627</strain>
    </source>
</reference>
<accession>M1ZNE5</accession>
<organism evidence="1 2">
    <name type="scientific">Clostridium botulinum CFSAN001627</name>
    <dbReference type="NCBI Taxonomy" id="1232189"/>
    <lineage>
        <taxon>Bacteria</taxon>
        <taxon>Bacillati</taxon>
        <taxon>Bacillota</taxon>
        <taxon>Clostridia</taxon>
        <taxon>Eubacteriales</taxon>
        <taxon>Clostridiaceae</taxon>
        <taxon>Clostridium</taxon>
    </lineage>
</organism>
<name>M1ZNE5_CLOBO</name>
<evidence type="ECO:0000313" key="2">
    <source>
        <dbReference type="Proteomes" id="UP000011944"/>
    </source>
</evidence>
<sequence>GALNLYEKKGYKTICRRMTKSI</sequence>
<dbReference type="Proteomes" id="UP000011944">
    <property type="component" value="Unassembled WGS sequence"/>
</dbReference>
<dbReference type="GO" id="GO:0016740">
    <property type="term" value="F:transferase activity"/>
    <property type="evidence" value="ECO:0007669"/>
    <property type="project" value="UniProtKB-KW"/>
</dbReference>
<evidence type="ECO:0000313" key="1">
    <source>
        <dbReference type="EMBL" id="EKN40004.1"/>
    </source>
</evidence>
<comment type="caution">
    <text evidence="1">The sequence shown here is derived from an EMBL/GenBank/DDBJ whole genome shotgun (WGS) entry which is preliminary data.</text>
</comment>